<evidence type="ECO:0000313" key="3">
    <source>
        <dbReference type="Proteomes" id="UP000015354"/>
    </source>
</evidence>
<dbReference type="GO" id="GO:0006431">
    <property type="term" value="P:methionyl-tRNA aminoacylation"/>
    <property type="evidence" value="ECO:0007669"/>
    <property type="project" value="TreeGrafter"/>
</dbReference>
<dbReference type="GO" id="GO:0005524">
    <property type="term" value="F:ATP binding"/>
    <property type="evidence" value="ECO:0007669"/>
    <property type="project" value="InterPro"/>
</dbReference>
<dbReference type="Pfam" id="PF19303">
    <property type="entry name" value="Anticodon_3"/>
    <property type="match status" value="1"/>
</dbReference>
<gene>
    <name evidence="2" type="ORF">STCU_11359</name>
</gene>
<dbReference type="PANTHER" id="PTHR43326">
    <property type="entry name" value="METHIONYL-TRNA SYNTHETASE"/>
    <property type="match status" value="1"/>
</dbReference>
<dbReference type="AlphaFoldDB" id="S9V0M9"/>
<sequence length="172" mass="18781">MAARLNGELADTLGNLAMRCIAPKINVRQCWPTPGEYTDGDAQLIQQIRDLAGTADHYYCLPDIQKALIAIFDVLRAINGYVTENAPWKLVGHDEARLATVLYVTMEGLRVCVMLLQPVLPVKSVEILDALNVPAELRVGVPAMAFGAMPPGAAINGLQEGQVFFQKVTYEE</sequence>
<accession>S9V0M9</accession>
<dbReference type="GO" id="GO:0004825">
    <property type="term" value="F:methionine-tRNA ligase activity"/>
    <property type="evidence" value="ECO:0007669"/>
    <property type="project" value="InterPro"/>
</dbReference>
<dbReference type="CDD" id="cd07957">
    <property type="entry name" value="Anticodon_Ia_Met"/>
    <property type="match status" value="1"/>
</dbReference>
<organism evidence="2 3">
    <name type="scientific">Strigomonas culicis</name>
    <dbReference type="NCBI Taxonomy" id="28005"/>
    <lineage>
        <taxon>Eukaryota</taxon>
        <taxon>Discoba</taxon>
        <taxon>Euglenozoa</taxon>
        <taxon>Kinetoplastea</taxon>
        <taxon>Metakinetoplastina</taxon>
        <taxon>Trypanosomatida</taxon>
        <taxon>Trypanosomatidae</taxon>
        <taxon>Strigomonadinae</taxon>
        <taxon>Strigomonas</taxon>
    </lineage>
</organism>
<dbReference type="Gene3D" id="1.10.730.10">
    <property type="entry name" value="Isoleucyl-tRNA Synthetase, Domain 1"/>
    <property type="match status" value="1"/>
</dbReference>
<feature type="domain" description="Methionyl-tRNA synthetase anticodon-binding" evidence="1">
    <location>
        <begin position="32"/>
        <end position="171"/>
    </location>
</feature>
<dbReference type="InterPro" id="IPR041872">
    <property type="entry name" value="Anticodon_Met"/>
</dbReference>
<evidence type="ECO:0000313" key="2">
    <source>
        <dbReference type="EMBL" id="EPY16360.1"/>
    </source>
</evidence>
<evidence type="ECO:0000259" key="1">
    <source>
        <dbReference type="Pfam" id="PF19303"/>
    </source>
</evidence>
<keyword evidence="3" id="KW-1185">Reference proteome</keyword>
<dbReference type="PANTHER" id="PTHR43326:SF1">
    <property type="entry name" value="METHIONINE--TRNA LIGASE, MITOCHONDRIAL"/>
    <property type="match status" value="1"/>
</dbReference>
<comment type="caution">
    <text evidence="2">The sequence shown here is derived from an EMBL/GenBank/DDBJ whole genome shotgun (WGS) entry which is preliminary data.</text>
</comment>
<dbReference type="EMBL" id="ATMH01011318">
    <property type="protein sequence ID" value="EPY16360.1"/>
    <property type="molecule type" value="Genomic_DNA"/>
</dbReference>
<dbReference type="InterPro" id="IPR009080">
    <property type="entry name" value="tRNAsynth_Ia_anticodon-bd"/>
</dbReference>
<name>S9V0M9_9TRYP</name>
<proteinExistence type="predicted"/>
<dbReference type="OrthoDB" id="24670at2759"/>
<dbReference type="Proteomes" id="UP000015354">
    <property type="component" value="Unassembled WGS sequence"/>
</dbReference>
<reference evidence="2 3" key="1">
    <citation type="journal article" date="2013" name="PLoS ONE">
        <title>Predicting the Proteins of Angomonas deanei, Strigomonas culicis and Their Respective Endosymbionts Reveals New Aspects of the Trypanosomatidae Family.</title>
        <authorList>
            <person name="Motta M.C."/>
            <person name="Martins A.C."/>
            <person name="de Souza S.S."/>
            <person name="Catta-Preta C.M."/>
            <person name="Silva R."/>
            <person name="Klein C.C."/>
            <person name="de Almeida L.G."/>
            <person name="de Lima Cunha O."/>
            <person name="Ciapina L.P."/>
            <person name="Brocchi M."/>
            <person name="Colabardini A.C."/>
            <person name="de Araujo Lima B."/>
            <person name="Machado C.R."/>
            <person name="de Almeida Soares C.M."/>
            <person name="Probst C.M."/>
            <person name="de Menezes C.B."/>
            <person name="Thompson C.E."/>
            <person name="Bartholomeu D.C."/>
            <person name="Gradia D.F."/>
            <person name="Pavoni D.P."/>
            <person name="Grisard E.C."/>
            <person name="Fantinatti-Garboggini F."/>
            <person name="Marchini F.K."/>
            <person name="Rodrigues-Luiz G.F."/>
            <person name="Wagner G."/>
            <person name="Goldman G.H."/>
            <person name="Fietto J.L."/>
            <person name="Elias M.C."/>
            <person name="Goldman M.H."/>
            <person name="Sagot M.F."/>
            <person name="Pereira M."/>
            <person name="Stoco P.H."/>
            <person name="de Mendonca-Neto R.P."/>
            <person name="Teixeira S.M."/>
            <person name="Maciel T.E."/>
            <person name="de Oliveira Mendes T.A."/>
            <person name="Urmenyi T.P."/>
            <person name="de Souza W."/>
            <person name="Schenkman S."/>
            <person name="de Vasconcelos A.T."/>
        </authorList>
    </citation>
    <scope>NUCLEOTIDE SEQUENCE [LARGE SCALE GENOMIC DNA]</scope>
</reference>
<protein>
    <recommendedName>
        <fullName evidence="1">Methionyl-tRNA synthetase anticodon-binding domain-containing protein</fullName>
    </recommendedName>
</protein>
<dbReference type="InterPro" id="IPR023457">
    <property type="entry name" value="Met-tRNA_synth_2"/>
</dbReference>
<dbReference type="SUPFAM" id="SSF47323">
    <property type="entry name" value="Anticodon-binding domain of a subclass of class I aminoacyl-tRNA synthetases"/>
    <property type="match status" value="1"/>
</dbReference>